<dbReference type="OrthoDB" id="499138at2"/>
<evidence type="ECO:0000313" key="1">
    <source>
        <dbReference type="EMBL" id="TGX41664.1"/>
    </source>
</evidence>
<comment type="caution">
    <text evidence="1">The sequence shown here is derived from an EMBL/GenBank/DDBJ whole genome shotgun (WGS) entry which is preliminary data.</text>
</comment>
<gene>
    <name evidence="1" type="ORF">E5A74_12630</name>
</gene>
<dbReference type="InterPro" id="IPR000015">
    <property type="entry name" value="Fimb_usher"/>
</dbReference>
<accession>A0A4S1WF47</accession>
<dbReference type="InterPro" id="IPR042186">
    <property type="entry name" value="FimD_plug_dom"/>
</dbReference>
<dbReference type="PANTHER" id="PTHR30451">
    <property type="entry name" value="OUTER MEMBRANE USHER PROTEIN"/>
    <property type="match status" value="1"/>
</dbReference>
<dbReference type="GO" id="GO:0015473">
    <property type="term" value="F:fimbrial usher porin activity"/>
    <property type="evidence" value="ECO:0007669"/>
    <property type="project" value="InterPro"/>
</dbReference>
<dbReference type="AlphaFoldDB" id="A0A4S1WF47"/>
<dbReference type="Gene3D" id="2.60.40.2610">
    <property type="entry name" value="Outer membrane usher protein FimD, plug domain"/>
    <property type="match status" value="1"/>
</dbReference>
<dbReference type="PANTHER" id="PTHR30451:SF5">
    <property type="entry name" value="SLR0019 PROTEIN"/>
    <property type="match status" value="1"/>
</dbReference>
<sequence length="799" mass="86690">MGKYGRPDINPYDRDLDLTVPLLFKRRSLGDLTIRLTFDDRLLVDTKAFQSLVETLLNDEARSALTQRLQNRDHVTSEDLAPLGIAFEYDPSSLAVVVLTIDPGKRAAQQLFDVSRPPNDKPDIEPASVAGFLNINVFQSYRWNTNEAPPPALNLNGAIRYGGIVFEGDGQFAQQGFANTGNYSFERNYARFVYDEPAQYRRWFLGDLSTEIRGQQGFAQMGGIGVSRQRQRFDPYRSSVLQSNRQLILQRDSSVRILRNGVLYRELRLDAGAYDFSALPLLSGSNDVQIEVRDNAGGVQSLAYSSYLDPIDLVPGDFEYAAYVGPISTRFGQSPVYNGPVAFSGFFRKAFLNAPAVGVGLQATAHVQTLTGQTQFVLSGGSRLLLDGGVSHSREAGAGVSVGAGFEQLIDRGGLVDSATLRVDYLSRRYAFISSPDADNNNAVNITGQYTRAINQRIWALVTGSYLKSRDRRDSYRIGVSANYNLTRELSVRGGVDYSRFDQGLGRGSGIGFNVAIVFQPNYRDRFEARHDGALDSSSLSYTHTSSSRIGSVGYGATVNRDGDALGAQGFADYIANRFDATLSHASYGPSLGRFGSDNVTGVRVGTSLAFADGAFGLGRRINDSFAVLYAHDNLKGRSVVAGQSLANNDYMSKSGTFGGAVNGYLSSYVTQSIQYDIENPPAGYDIGAGTVRVNPPYHSGYKLKIGTDAFVSAAGVLTFPNGTPVALAGGRVIAKDGKDKEPIPFFTNSVGRFAIQNLRPAIDYRVELGSGSAAFEFRVPADTTGLVDLKTIVLKLAN</sequence>
<keyword evidence="2" id="KW-1185">Reference proteome</keyword>
<dbReference type="GO" id="GO:0009279">
    <property type="term" value="C:cell outer membrane"/>
    <property type="evidence" value="ECO:0007669"/>
    <property type="project" value="TreeGrafter"/>
</dbReference>
<dbReference type="GO" id="GO:0009297">
    <property type="term" value="P:pilus assembly"/>
    <property type="evidence" value="ECO:0007669"/>
    <property type="project" value="InterPro"/>
</dbReference>
<proteinExistence type="predicted"/>
<dbReference type="Proteomes" id="UP000309848">
    <property type="component" value="Unassembled WGS sequence"/>
</dbReference>
<evidence type="ECO:0008006" key="3">
    <source>
        <dbReference type="Google" id="ProtNLM"/>
    </source>
</evidence>
<dbReference type="EMBL" id="SRXU01000005">
    <property type="protein sequence ID" value="TGX41664.1"/>
    <property type="molecule type" value="Genomic_DNA"/>
</dbReference>
<dbReference type="Gene3D" id="2.60.40.3110">
    <property type="match status" value="1"/>
</dbReference>
<name>A0A4S1WF47_9SPHN</name>
<protein>
    <recommendedName>
        <fullName evidence="3">Fimbrial biogenesis outer membrane usher protein</fullName>
    </recommendedName>
</protein>
<organism evidence="1 2">
    <name type="scientific">Sphingomonas naasensis</name>
    <dbReference type="NCBI Taxonomy" id="1344951"/>
    <lineage>
        <taxon>Bacteria</taxon>
        <taxon>Pseudomonadati</taxon>
        <taxon>Pseudomonadota</taxon>
        <taxon>Alphaproteobacteria</taxon>
        <taxon>Sphingomonadales</taxon>
        <taxon>Sphingomonadaceae</taxon>
        <taxon>Sphingomonas</taxon>
    </lineage>
</organism>
<evidence type="ECO:0000313" key="2">
    <source>
        <dbReference type="Proteomes" id="UP000309848"/>
    </source>
</evidence>
<reference evidence="1 2" key="1">
    <citation type="submission" date="2019-04" db="EMBL/GenBank/DDBJ databases">
        <title>Sphingomonas psychrotolerans sp. nov., isolated from soil in the Tianshan Mountains, Xinjiang, China.</title>
        <authorList>
            <person name="Luo Y."/>
            <person name="Sheng H."/>
        </authorList>
    </citation>
    <scope>NUCLEOTIDE SEQUENCE [LARGE SCALE GENOMIC DNA]</scope>
    <source>
        <strain evidence="1 2">KIS18-15</strain>
    </source>
</reference>